<sequence length="167" mass="17867">MTQPFLGEIRMTSFNFAPPGWALCNGQLLPIDQNQALFSLLGNIYGGDGTTNFGLPDLRGRVPMHLFGTDFPLAGYGGEEQHTLLISEIPAHTHTLFANPNPAINTEPGEQLLATATDNAYATNPNNSVMATQSVANGGGSQPHENMQPSLVINFMIALQGIFPSEN</sequence>
<keyword evidence="3" id="KW-1185">Reference proteome</keyword>
<dbReference type="RefSeq" id="WP_190950353.1">
    <property type="nucleotide sequence ID" value="NZ_JACJTC010000011.1"/>
</dbReference>
<protein>
    <submittedName>
        <fullName evidence="2">Phage tail protein</fullName>
    </submittedName>
</protein>
<organism evidence="2 3">
    <name type="scientific">Nostoc punctiforme FACHB-252</name>
    <dbReference type="NCBI Taxonomy" id="1357509"/>
    <lineage>
        <taxon>Bacteria</taxon>
        <taxon>Bacillati</taxon>
        <taxon>Cyanobacteriota</taxon>
        <taxon>Cyanophyceae</taxon>
        <taxon>Nostocales</taxon>
        <taxon>Nostocaceae</taxon>
        <taxon>Nostoc</taxon>
    </lineage>
</organism>
<dbReference type="EMBL" id="JACJTC010000011">
    <property type="protein sequence ID" value="MBD2612949.1"/>
    <property type="molecule type" value="Genomic_DNA"/>
</dbReference>
<evidence type="ECO:0000259" key="1">
    <source>
        <dbReference type="Pfam" id="PF07484"/>
    </source>
</evidence>
<gene>
    <name evidence="2" type="ORF">H6G94_16995</name>
</gene>
<evidence type="ECO:0000313" key="2">
    <source>
        <dbReference type="EMBL" id="MBD2612949.1"/>
    </source>
</evidence>
<dbReference type="Gene3D" id="3.90.1340.10">
    <property type="entry name" value="Phage tail collar domain"/>
    <property type="match status" value="1"/>
</dbReference>
<evidence type="ECO:0000313" key="3">
    <source>
        <dbReference type="Proteomes" id="UP000606396"/>
    </source>
</evidence>
<dbReference type="InterPro" id="IPR011083">
    <property type="entry name" value="Phage_tail_collar_dom"/>
</dbReference>
<dbReference type="Proteomes" id="UP000606396">
    <property type="component" value="Unassembled WGS sequence"/>
</dbReference>
<dbReference type="Pfam" id="PF07484">
    <property type="entry name" value="Collar"/>
    <property type="match status" value="1"/>
</dbReference>
<feature type="domain" description="Phage tail collar" evidence="1">
    <location>
        <begin position="7"/>
        <end position="63"/>
    </location>
</feature>
<dbReference type="InterPro" id="IPR037053">
    <property type="entry name" value="Phage_tail_collar_dom_sf"/>
</dbReference>
<reference evidence="2 3" key="1">
    <citation type="journal article" date="2020" name="ISME J.">
        <title>Comparative genomics reveals insights into cyanobacterial evolution and habitat adaptation.</title>
        <authorList>
            <person name="Chen M.Y."/>
            <person name="Teng W.K."/>
            <person name="Zhao L."/>
            <person name="Hu C.X."/>
            <person name="Zhou Y.K."/>
            <person name="Han B.P."/>
            <person name="Song L.R."/>
            <person name="Shu W.S."/>
        </authorList>
    </citation>
    <scope>NUCLEOTIDE SEQUENCE [LARGE SCALE GENOMIC DNA]</scope>
    <source>
        <strain evidence="2 3">FACHB-252</strain>
    </source>
</reference>
<comment type="caution">
    <text evidence="2">The sequence shown here is derived from an EMBL/GenBank/DDBJ whole genome shotgun (WGS) entry which is preliminary data.</text>
</comment>
<name>A0ABR8HB64_NOSPU</name>
<accession>A0ABR8HB64</accession>
<dbReference type="SUPFAM" id="SSF88874">
    <property type="entry name" value="Receptor-binding domain of short tail fibre protein gp12"/>
    <property type="match status" value="1"/>
</dbReference>
<proteinExistence type="predicted"/>